<evidence type="ECO:0000256" key="1">
    <source>
        <dbReference type="SAM" id="MobiDB-lite"/>
    </source>
</evidence>
<dbReference type="Proteomes" id="UP001341840">
    <property type="component" value="Unassembled WGS sequence"/>
</dbReference>
<evidence type="ECO:0000313" key="2">
    <source>
        <dbReference type="EMBL" id="MED6205027.1"/>
    </source>
</evidence>
<feature type="region of interest" description="Disordered" evidence="1">
    <location>
        <begin position="1"/>
        <end position="25"/>
    </location>
</feature>
<accession>A0ABU6Y4S4</accession>
<sequence length="139" mass="15488">MSAEGSGRGRRAAGDGAQQNELGAANPNGLYKLNRSWHITGRERVLLPRRCVFMMPPPPPLMQYIRQAGFDHAVQLRDFCFDAALLSAFVERWRPDPHLPPPVGRVHHHPPRCGISLRSAHERCAGGGMSARLRQTLSY</sequence>
<dbReference type="EMBL" id="JASCZI010241693">
    <property type="protein sequence ID" value="MED6205027.1"/>
    <property type="molecule type" value="Genomic_DNA"/>
</dbReference>
<gene>
    <name evidence="2" type="ORF">PIB30_014251</name>
</gene>
<keyword evidence="3" id="KW-1185">Reference proteome</keyword>
<proteinExistence type="predicted"/>
<organism evidence="2 3">
    <name type="scientific">Stylosanthes scabra</name>
    <dbReference type="NCBI Taxonomy" id="79078"/>
    <lineage>
        <taxon>Eukaryota</taxon>
        <taxon>Viridiplantae</taxon>
        <taxon>Streptophyta</taxon>
        <taxon>Embryophyta</taxon>
        <taxon>Tracheophyta</taxon>
        <taxon>Spermatophyta</taxon>
        <taxon>Magnoliopsida</taxon>
        <taxon>eudicotyledons</taxon>
        <taxon>Gunneridae</taxon>
        <taxon>Pentapetalae</taxon>
        <taxon>rosids</taxon>
        <taxon>fabids</taxon>
        <taxon>Fabales</taxon>
        <taxon>Fabaceae</taxon>
        <taxon>Papilionoideae</taxon>
        <taxon>50 kb inversion clade</taxon>
        <taxon>dalbergioids sensu lato</taxon>
        <taxon>Dalbergieae</taxon>
        <taxon>Pterocarpus clade</taxon>
        <taxon>Stylosanthes</taxon>
    </lineage>
</organism>
<comment type="caution">
    <text evidence="2">The sequence shown here is derived from an EMBL/GenBank/DDBJ whole genome shotgun (WGS) entry which is preliminary data.</text>
</comment>
<evidence type="ECO:0000313" key="3">
    <source>
        <dbReference type="Proteomes" id="UP001341840"/>
    </source>
</evidence>
<reference evidence="2 3" key="1">
    <citation type="journal article" date="2023" name="Plants (Basel)">
        <title>Bridging the Gap: Combining Genomics and Transcriptomics Approaches to Understand Stylosanthes scabra, an Orphan Legume from the Brazilian Caatinga.</title>
        <authorList>
            <person name="Ferreira-Neto J.R.C."/>
            <person name="da Silva M.D."/>
            <person name="Binneck E."/>
            <person name="de Melo N.F."/>
            <person name="da Silva R.H."/>
            <person name="de Melo A.L.T.M."/>
            <person name="Pandolfi V."/>
            <person name="Bustamante F.O."/>
            <person name="Brasileiro-Vidal A.C."/>
            <person name="Benko-Iseppon A.M."/>
        </authorList>
    </citation>
    <scope>NUCLEOTIDE SEQUENCE [LARGE SCALE GENOMIC DNA]</scope>
    <source>
        <tissue evidence="2">Leaves</tissue>
    </source>
</reference>
<name>A0ABU6Y4S4_9FABA</name>
<protein>
    <submittedName>
        <fullName evidence="2">Uncharacterized protein</fullName>
    </submittedName>
</protein>